<dbReference type="Proteomes" id="UP000314294">
    <property type="component" value="Unassembled WGS sequence"/>
</dbReference>
<accession>A0A4Z2GR14</accession>
<name>A0A4Z2GR14_9TELE</name>
<feature type="region of interest" description="Disordered" evidence="1">
    <location>
        <begin position="25"/>
        <end position="49"/>
    </location>
</feature>
<evidence type="ECO:0000313" key="2">
    <source>
        <dbReference type="EMBL" id="TNN55741.1"/>
    </source>
</evidence>
<dbReference type="EMBL" id="SRLO01000447">
    <property type="protein sequence ID" value="TNN55741.1"/>
    <property type="molecule type" value="Genomic_DNA"/>
</dbReference>
<reference evidence="2 3" key="1">
    <citation type="submission" date="2019-03" db="EMBL/GenBank/DDBJ databases">
        <title>First draft genome of Liparis tanakae, snailfish: a comprehensive survey of snailfish specific genes.</title>
        <authorList>
            <person name="Kim W."/>
            <person name="Song I."/>
            <person name="Jeong J.-H."/>
            <person name="Kim D."/>
            <person name="Kim S."/>
            <person name="Ryu S."/>
            <person name="Song J.Y."/>
            <person name="Lee S.K."/>
        </authorList>
    </citation>
    <scope>NUCLEOTIDE SEQUENCE [LARGE SCALE GENOMIC DNA]</scope>
    <source>
        <tissue evidence="2">Muscle</tissue>
    </source>
</reference>
<sequence length="98" mass="10693">MKERSNTVPVKPAACYCLYVSRLRSPSRSPQSSAGETSNTPSPTKHGVISSIRDTCEAVMQKTVLLFEAHIKPFRAVVPGLRPAGRTRPDYTSHPARG</sequence>
<organism evidence="2 3">
    <name type="scientific">Liparis tanakae</name>
    <name type="common">Tanaka's snailfish</name>
    <dbReference type="NCBI Taxonomy" id="230148"/>
    <lineage>
        <taxon>Eukaryota</taxon>
        <taxon>Metazoa</taxon>
        <taxon>Chordata</taxon>
        <taxon>Craniata</taxon>
        <taxon>Vertebrata</taxon>
        <taxon>Euteleostomi</taxon>
        <taxon>Actinopterygii</taxon>
        <taxon>Neopterygii</taxon>
        <taxon>Teleostei</taxon>
        <taxon>Neoteleostei</taxon>
        <taxon>Acanthomorphata</taxon>
        <taxon>Eupercaria</taxon>
        <taxon>Perciformes</taxon>
        <taxon>Cottioidei</taxon>
        <taxon>Cottales</taxon>
        <taxon>Liparidae</taxon>
        <taxon>Liparis</taxon>
    </lineage>
</organism>
<evidence type="ECO:0000256" key="1">
    <source>
        <dbReference type="SAM" id="MobiDB-lite"/>
    </source>
</evidence>
<evidence type="ECO:0000313" key="3">
    <source>
        <dbReference type="Proteomes" id="UP000314294"/>
    </source>
</evidence>
<feature type="region of interest" description="Disordered" evidence="1">
    <location>
        <begin position="78"/>
        <end position="98"/>
    </location>
</feature>
<feature type="compositionally biased region" description="Polar residues" evidence="1">
    <location>
        <begin position="34"/>
        <end position="43"/>
    </location>
</feature>
<dbReference type="AlphaFoldDB" id="A0A4Z2GR14"/>
<proteinExistence type="predicted"/>
<protein>
    <submittedName>
        <fullName evidence="2">Uncharacterized protein</fullName>
    </submittedName>
</protein>
<gene>
    <name evidence="2" type="ORF">EYF80_034041</name>
</gene>
<comment type="caution">
    <text evidence="2">The sequence shown here is derived from an EMBL/GenBank/DDBJ whole genome shotgun (WGS) entry which is preliminary data.</text>
</comment>
<keyword evidence="3" id="KW-1185">Reference proteome</keyword>